<dbReference type="Pfam" id="PF01370">
    <property type="entry name" value="Epimerase"/>
    <property type="match status" value="1"/>
</dbReference>
<dbReference type="InterPro" id="IPR051783">
    <property type="entry name" value="NAD(P)-dependent_oxidoreduct"/>
</dbReference>
<dbReference type="PANTHER" id="PTHR48079:SF6">
    <property type="entry name" value="NAD(P)-BINDING DOMAIN-CONTAINING PROTEIN-RELATED"/>
    <property type="match status" value="1"/>
</dbReference>
<accession>A0A0S7BD83</accession>
<dbReference type="RefSeq" id="WP_172797921.1">
    <property type="nucleotide sequence ID" value="NZ_DF967972.1"/>
</dbReference>
<sequence>MSDIVLVTGASGLVGANLTRALLKQGRDVRALVHEDRRALEGLEVEAVQADIRDLEALERALAGVDVVYHLAGSISLEMDSGPEMEAVNAMGTRNVVSACLRCGVRRLVHFSSIDALSPQPYDVRVDETRPLIDEDRSAAEFERISPYQRSKAQSEREVHAGIDRGLDAVILRPTAIFGPNDFKPSFIGQALIQLARGRIPALVRGGFDWVDVRDVVMGALRAEQIAPTGAHYLLGGHWQSIREVAERVAAVTGQPAPRFNVPIELADAFAPVMLKMAHFNGTHPIYTKVTLDALRGNRQVNCARATRDLGYTARPLDETVRDTLNWFHEHGYLAARHP</sequence>
<feature type="domain" description="NAD-dependent epimerase/dehydratase" evidence="1">
    <location>
        <begin position="5"/>
        <end position="235"/>
    </location>
</feature>
<dbReference type="GO" id="GO:0004029">
    <property type="term" value="F:aldehyde dehydrogenase (NAD+) activity"/>
    <property type="evidence" value="ECO:0007669"/>
    <property type="project" value="TreeGrafter"/>
</dbReference>
<dbReference type="GO" id="GO:0005737">
    <property type="term" value="C:cytoplasm"/>
    <property type="evidence" value="ECO:0007669"/>
    <property type="project" value="TreeGrafter"/>
</dbReference>
<dbReference type="SUPFAM" id="SSF51735">
    <property type="entry name" value="NAD(P)-binding Rossmann-fold domains"/>
    <property type="match status" value="1"/>
</dbReference>
<dbReference type="InterPro" id="IPR036291">
    <property type="entry name" value="NAD(P)-bd_dom_sf"/>
</dbReference>
<dbReference type="Gene3D" id="3.40.50.720">
    <property type="entry name" value="NAD(P)-binding Rossmann-like Domain"/>
    <property type="match status" value="1"/>
</dbReference>
<protein>
    <submittedName>
        <fullName evidence="2">Nucleoside-diphosphate-sugar epimerase</fullName>
    </submittedName>
</protein>
<evidence type="ECO:0000313" key="2">
    <source>
        <dbReference type="EMBL" id="GAP15767.1"/>
    </source>
</evidence>
<proteinExistence type="predicted"/>
<keyword evidence="3" id="KW-1185">Reference proteome</keyword>
<name>A0A0S7BD83_9CHLR</name>
<dbReference type="STRING" id="360412.LARV_03559"/>
<dbReference type="PANTHER" id="PTHR48079">
    <property type="entry name" value="PROTEIN YEEZ"/>
    <property type="match status" value="1"/>
</dbReference>
<evidence type="ECO:0000259" key="1">
    <source>
        <dbReference type="Pfam" id="PF01370"/>
    </source>
</evidence>
<organism evidence="2">
    <name type="scientific">Longilinea arvoryzae</name>
    <dbReference type="NCBI Taxonomy" id="360412"/>
    <lineage>
        <taxon>Bacteria</taxon>
        <taxon>Bacillati</taxon>
        <taxon>Chloroflexota</taxon>
        <taxon>Anaerolineae</taxon>
        <taxon>Anaerolineales</taxon>
        <taxon>Anaerolineaceae</taxon>
        <taxon>Longilinea</taxon>
    </lineage>
</organism>
<dbReference type="InterPro" id="IPR001509">
    <property type="entry name" value="Epimerase_deHydtase"/>
</dbReference>
<evidence type="ECO:0000313" key="3">
    <source>
        <dbReference type="Proteomes" id="UP000055060"/>
    </source>
</evidence>
<reference evidence="2" key="1">
    <citation type="submission" date="2015-07" db="EMBL/GenBank/DDBJ databases">
        <title>Draft Genome Sequences of Anaerolinea thermolimosa IMO-1, Bellilinea caldifistulae GOMI-1, Leptolinea tardivitalis YMTK-2, Levilinea saccharolytica KIBI-1,Longilinea arvoryzae KOME-1, Previously Described as Members of the Anaerolineaceae (Chloroflexi).</title>
        <authorList>
            <person name="Sekiguchi Y."/>
            <person name="Ohashi A."/>
            <person name="Matsuura N."/>
            <person name="Tourlousse M.D."/>
        </authorList>
    </citation>
    <scope>NUCLEOTIDE SEQUENCE [LARGE SCALE GENOMIC DNA]</scope>
    <source>
        <strain evidence="2">KOME-1</strain>
    </source>
</reference>
<dbReference type="EMBL" id="DF967972">
    <property type="protein sequence ID" value="GAP15767.1"/>
    <property type="molecule type" value="Genomic_DNA"/>
</dbReference>
<dbReference type="Proteomes" id="UP000055060">
    <property type="component" value="Unassembled WGS sequence"/>
</dbReference>
<gene>
    <name evidence="2" type="ORF">LARV_03559</name>
</gene>
<dbReference type="AlphaFoldDB" id="A0A0S7BD83"/>